<evidence type="ECO:0000313" key="2">
    <source>
        <dbReference type="EMBL" id="CAD7233633.1"/>
    </source>
</evidence>
<feature type="region of interest" description="Disordered" evidence="1">
    <location>
        <begin position="50"/>
        <end position="86"/>
    </location>
</feature>
<accession>A0A7R8ZRF7</accession>
<feature type="compositionally biased region" description="Basic and acidic residues" evidence="1">
    <location>
        <begin position="53"/>
        <end position="64"/>
    </location>
</feature>
<feature type="compositionally biased region" description="Low complexity" evidence="1">
    <location>
        <begin position="66"/>
        <end position="84"/>
    </location>
</feature>
<feature type="non-terminal residue" evidence="2">
    <location>
        <position position="158"/>
    </location>
</feature>
<organism evidence="2">
    <name type="scientific">Cyprideis torosa</name>
    <dbReference type="NCBI Taxonomy" id="163714"/>
    <lineage>
        <taxon>Eukaryota</taxon>
        <taxon>Metazoa</taxon>
        <taxon>Ecdysozoa</taxon>
        <taxon>Arthropoda</taxon>
        <taxon>Crustacea</taxon>
        <taxon>Oligostraca</taxon>
        <taxon>Ostracoda</taxon>
        <taxon>Podocopa</taxon>
        <taxon>Podocopida</taxon>
        <taxon>Cytherocopina</taxon>
        <taxon>Cytheroidea</taxon>
        <taxon>Cytherideidae</taxon>
        <taxon>Cyprideis</taxon>
    </lineage>
</organism>
<protein>
    <submittedName>
        <fullName evidence="2">Uncharacterized protein</fullName>
    </submittedName>
</protein>
<evidence type="ECO:0000256" key="1">
    <source>
        <dbReference type="SAM" id="MobiDB-lite"/>
    </source>
</evidence>
<dbReference type="EMBL" id="OB666652">
    <property type="protein sequence ID" value="CAD7233633.1"/>
    <property type="molecule type" value="Genomic_DNA"/>
</dbReference>
<gene>
    <name evidence="2" type="ORF">CTOB1V02_LOCUS11454</name>
</gene>
<reference evidence="2" key="1">
    <citation type="submission" date="2020-11" db="EMBL/GenBank/DDBJ databases">
        <authorList>
            <person name="Tran Van P."/>
        </authorList>
    </citation>
    <scope>NUCLEOTIDE SEQUENCE</scope>
</reference>
<proteinExistence type="predicted"/>
<sequence length="158" mass="17916">CLQVVGLVLQGKGCRHFLKCLDRSLCRSFAFLSQTFSNCDFEAYKKTRSSPSRTKEELTEERRSTTRSGVSSKYRSISDSSGSSRWARYRSAKENSHVGSCSGSCSEEEGQPRGLHVLEIIHTNIQGVLHEFLRFRRKTFYMDERSFVSDGKKIDAGV</sequence>
<name>A0A7R8ZRF7_9CRUS</name>
<dbReference type="AlphaFoldDB" id="A0A7R8ZRF7"/>